<accession>A0ABU8HI95</accession>
<evidence type="ECO:0000259" key="16">
    <source>
        <dbReference type="Pfam" id="PF07504"/>
    </source>
</evidence>
<comment type="subcellular location">
    <subcellularLocation>
        <location evidence="2 12">Secreted</location>
    </subcellularLocation>
</comment>
<dbReference type="InterPro" id="IPR001570">
    <property type="entry name" value="Peptidase_M4_C_domain"/>
</dbReference>
<evidence type="ECO:0000313" key="17">
    <source>
        <dbReference type="EMBL" id="MEI5909002.1"/>
    </source>
</evidence>
<dbReference type="CDD" id="cd09597">
    <property type="entry name" value="M4_TLP"/>
    <property type="match status" value="1"/>
</dbReference>
<dbReference type="Gene3D" id="3.10.450.40">
    <property type="match status" value="1"/>
</dbReference>
<evidence type="ECO:0000259" key="13">
    <source>
        <dbReference type="Pfam" id="PF01447"/>
    </source>
</evidence>
<dbReference type="Gene3D" id="1.10.390.10">
    <property type="entry name" value="Neutral Protease Domain 2"/>
    <property type="match status" value="1"/>
</dbReference>
<dbReference type="InterPro" id="IPR025711">
    <property type="entry name" value="PepSY"/>
</dbReference>
<dbReference type="Pfam" id="PF02868">
    <property type="entry name" value="Peptidase_M4_C"/>
    <property type="match status" value="1"/>
</dbReference>
<keyword evidence="11 12" id="KW-0482">Metalloprotease</keyword>
<keyword evidence="6" id="KW-0479">Metal-binding</keyword>
<dbReference type="PANTHER" id="PTHR33794:SF3">
    <property type="entry name" value="NEUTRAL PROTEASE B"/>
    <property type="match status" value="1"/>
</dbReference>
<keyword evidence="18" id="KW-1185">Reference proteome</keyword>
<gene>
    <name evidence="17" type="ORF">WAK64_18290</name>
</gene>
<evidence type="ECO:0000256" key="3">
    <source>
        <dbReference type="ARBA" id="ARBA00009388"/>
    </source>
</evidence>
<evidence type="ECO:0000256" key="6">
    <source>
        <dbReference type="ARBA" id="ARBA00022723"/>
    </source>
</evidence>
<evidence type="ECO:0000256" key="7">
    <source>
        <dbReference type="ARBA" id="ARBA00022729"/>
    </source>
</evidence>
<dbReference type="Pfam" id="PF07504">
    <property type="entry name" value="FTP"/>
    <property type="match status" value="1"/>
</dbReference>
<keyword evidence="4 12" id="KW-0964">Secreted</keyword>
<dbReference type="Gene3D" id="3.10.450.490">
    <property type="match status" value="1"/>
</dbReference>
<reference evidence="17 18" key="1">
    <citation type="journal article" date="2018" name="J. Microbiol.">
        <title>Bacillus spongiae sp. nov., isolated from sponge of Jeju Island.</title>
        <authorList>
            <person name="Lee G.E."/>
            <person name="Im W.T."/>
            <person name="Park J.S."/>
        </authorList>
    </citation>
    <scope>NUCLEOTIDE SEQUENCE [LARGE SCALE GENOMIC DNA]</scope>
    <source>
        <strain evidence="17 18">135PIL107-10</strain>
    </source>
</reference>
<evidence type="ECO:0000256" key="10">
    <source>
        <dbReference type="ARBA" id="ARBA00022837"/>
    </source>
</evidence>
<dbReference type="InterPro" id="IPR013856">
    <property type="entry name" value="Peptidase_M4_domain"/>
</dbReference>
<evidence type="ECO:0000256" key="2">
    <source>
        <dbReference type="ARBA" id="ARBA00004613"/>
    </source>
</evidence>
<dbReference type="PRINTS" id="PR00730">
    <property type="entry name" value="THERMOLYSIN"/>
</dbReference>
<proteinExistence type="inferred from homology"/>
<organism evidence="17 18">
    <name type="scientific">Bacillus spongiae</name>
    <dbReference type="NCBI Taxonomy" id="2683610"/>
    <lineage>
        <taxon>Bacteria</taxon>
        <taxon>Bacillati</taxon>
        <taxon>Bacillota</taxon>
        <taxon>Bacilli</taxon>
        <taxon>Bacillales</taxon>
        <taxon>Bacillaceae</taxon>
        <taxon>Bacillus</taxon>
    </lineage>
</organism>
<comment type="similarity">
    <text evidence="3 12">Belongs to the peptidase M4 family.</text>
</comment>
<evidence type="ECO:0000313" key="18">
    <source>
        <dbReference type="Proteomes" id="UP001312865"/>
    </source>
</evidence>
<keyword evidence="10" id="KW-0106">Calcium</keyword>
<protein>
    <recommendedName>
        <fullName evidence="12">Neutral metalloproteinase</fullName>
        <ecNumber evidence="12">3.4.24.-</ecNumber>
    </recommendedName>
</protein>
<dbReference type="InterPro" id="IPR023612">
    <property type="entry name" value="Peptidase_M4"/>
</dbReference>
<evidence type="ECO:0000256" key="11">
    <source>
        <dbReference type="ARBA" id="ARBA00023049"/>
    </source>
</evidence>
<dbReference type="RefSeq" id="WP_336588447.1">
    <property type="nucleotide sequence ID" value="NZ_JBBAXC010000018.1"/>
</dbReference>
<evidence type="ECO:0000256" key="4">
    <source>
        <dbReference type="ARBA" id="ARBA00022525"/>
    </source>
</evidence>
<dbReference type="EMBL" id="JBBAXC010000018">
    <property type="protein sequence ID" value="MEI5909002.1"/>
    <property type="molecule type" value="Genomic_DNA"/>
</dbReference>
<evidence type="ECO:0000259" key="14">
    <source>
        <dbReference type="Pfam" id="PF02868"/>
    </source>
</evidence>
<evidence type="ECO:0000259" key="15">
    <source>
        <dbReference type="Pfam" id="PF03413"/>
    </source>
</evidence>
<evidence type="ECO:0000256" key="12">
    <source>
        <dbReference type="RuleBase" id="RU366073"/>
    </source>
</evidence>
<sequence>MKKRKKIVTTVLASSLALGTFVAPSVNDVLAKSSNQLEKVNWNEKVKTPEFISGKLTEPSDKNSEEILFGYIDSKKDLFKINGSSKNAFVIKEKKKDDLGYTFLRLQQVYKGTPVFGATLTAHIDQDGVLTALSGTALPELDKKNSLKKEQKITKKEALAIAEESLVASLPDAPDFEKKPQAELVIFTDGETANYAYAINFLYFSPELGNVDYFVDAASGEVIAKHSNIHTAGDAIGTGTGVLGDQKSLNTYFDGSSYSLIDYTRGNGIFTYDAANKINERNYVTKLPGTLWSDADNQFNASYDSAAVDAHYYAGVTYDYYKDVFGRDSYDDNNAEIISTVHFGRNYNNAAWVGTQMIYGDGDGREFVALSGSLDVVGHELTHAVTDFSANLIYQNESGAINESMSDVFGTLVEFHEGIDPDWDMGEDIYTPGVANDALRSMADPAKYGDPDHYDDRYTGTLDNGGVHINSGIANKAAYLISEGGTHFGTTVTGIGKDKLGQIYYRALTQYLTESSTFSQLRSSLIQSATDLYGANGPEVAAVSASFDAVGVN</sequence>
<keyword evidence="8 12" id="KW-0378">Hydrolase</keyword>
<keyword evidence="9 12" id="KW-0862">Zinc</keyword>
<keyword evidence="7 12" id="KW-0732">Signal</keyword>
<dbReference type="EC" id="3.4.24.-" evidence="12"/>
<dbReference type="Gene3D" id="3.10.170.10">
    <property type="match status" value="1"/>
</dbReference>
<evidence type="ECO:0000256" key="8">
    <source>
        <dbReference type="ARBA" id="ARBA00022801"/>
    </source>
</evidence>
<dbReference type="Pfam" id="PF01447">
    <property type="entry name" value="Peptidase_M4"/>
    <property type="match status" value="1"/>
</dbReference>
<dbReference type="Pfam" id="PF03413">
    <property type="entry name" value="PepSY"/>
    <property type="match status" value="1"/>
</dbReference>
<dbReference type="SUPFAM" id="SSF55486">
    <property type="entry name" value="Metalloproteases ('zincins'), catalytic domain"/>
    <property type="match status" value="1"/>
</dbReference>
<evidence type="ECO:0000256" key="9">
    <source>
        <dbReference type="ARBA" id="ARBA00022833"/>
    </source>
</evidence>
<feature type="signal peptide" evidence="12">
    <location>
        <begin position="1"/>
        <end position="22"/>
    </location>
</feature>
<comment type="caution">
    <text evidence="17">The sequence shown here is derived from an EMBL/GenBank/DDBJ whole genome shotgun (WGS) entry which is preliminary data.</text>
</comment>
<dbReference type="InterPro" id="IPR027268">
    <property type="entry name" value="Peptidase_M4/M1_CTD_sf"/>
</dbReference>
<feature type="chain" id="PRO_5044975317" description="Neutral metalloproteinase" evidence="12">
    <location>
        <begin position="23"/>
        <end position="553"/>
    </location>
</feature>
<dbReference type="PANTHER" id="PTHR33794">
    <property type="entry name" value="BACILLOLYSIN"/>
    <property type="match status" value="1"/>
</dbReference>
<dbReference type="InterPro" id="IPR050728">
    <property type="entry name" value="Zinc_Metalloprotease_M4"/>
</dbReference>
<evidence type="ECO:0000256" key="5">
    <source>
        <dbReference type="ARBA" id="ARBA00022670"/>
    </source>
</evidence>
<dbReference type="Proteomes" id="UP001312865">
    <property type="component" value="Unassembled WGS sequence"/>
</dbReference>
<feature type="domain" description="FTP" evidence="16">
    <location>
        <begin position="88"/>
        <end position="136"/>
    </location>
</feature>
<name>A0ABU8HI95_9BACI</name>
<comment type="cofactor">
    <cofactor evidence="1 12">
        <name>Zn(2+)</name>
        <dbReference type="ChEBI" id="CHEBI:29105"/>
    </cofactor>
</comment>
<feature type="domain" description="Peptidase M4 C-terminal" evidence="14">
    <location>
        <begin position="390"/>
        <end position="552"/>
    </location>
</feature>
<dbReference type="InterPro" id="IPR011096">
    <property type="entry name" value="FTP_domain"/>
</dbReference>
<feature type="domain" description="Peptidase M4" evidence="13">
    <location>
        <begin position="237"/>
        <end position="387"/>
    </location>
</feature>
<evidence type="ECO:0000256" key="1">
    <source>
        <dbReference type="ARBA" id="ARBA00001947"/>
    </source>
</evidence>
<feature type="domain" description="PepSY" evidence="15">
    <location>
        <begin position="152"/>
        <end position="225"/>
    </location>
</feature>
<comment type="function">
    <text evidence="12">Extracellular zinc metalloprotease.</text>
</comment>
<keyword evidence="5 12" id="KW-0645">Protease</keyword>